<comment type="caution">
    <text evidence="2">The sequence shown here is derived from an EMBL/GenBank/DDBJ whole genome shotgun (WGS) entry which is preliminary data.</text>
</comment>
<keyword evidence="1" id="KW-0812">Transmembrane</keyword>
<accession>A0A1R1PXY3</accession>
<feature type="transmembrane region" description="Helical" evidence="1">
    <location>
        <begin position="216"/>
        <end position="243"/>
    </location>
</feature>
<evidence type="ECO:0000256" key="1">
    <source>
        <dbReference type="SAM" id="Phobius"/>
    </source>
</evidence>
<sequence length="279" mass="30139">MVDLPVLHFQNSFLLSPILTESPLPGFFSLLFFSAYSSLPTTPSFSQLMRAKSRTLKPHPSAADPNITFPSVGLKYTFLSSSSSSSLLLLLLFFFCDFLPTWLPSPSPASPASSASFNSSNSISSILSAVQNPPNTALACSITFCSRKYPSASVSFSSAISRSTLLISSIILTFSPHACRITVIVCGHTPSTASTTTSAPSLSRVYHVFLSLYSRLFVFVFLVISTTVIVFIIITITIVVFALPNNLVVQTYGTIFHCDSTLLLVLPEIKVPCLSRNPS</sequence>
<protein>
    <submittedName>
        <fullName evidence="2">Uncharacterized protein</fullName>
    </submittedName>
</protein>
<organism evidence="2 3">
    <name type="scientific">Zancudomyces culisetae</name>
    <name type="common">Gut fungus</name>
    <name type="synonym">Smittium culisetae</name>
    <dbReference type="NCBI Taxonomy" id="1213189"/>
    <lineage>
        <taxon>Eukaryota</taxon>
        <taxon>Fungi</taxon>
        <taxon>Fungi incertae sedis</taxon>
        <taxon>Zoopagomycota</taxon>
        <taxon>Kickxellomycotina</taxon>
        <taxon>Harpellomycetes</taxon>
        <taxon>Harpellales</taxon>
        <taxon>Legeriomycetaceae</taxon>
        <taxon>Zancudomyces</taxon>
    </lineage>
</organism>
<dbReference type="EMBL" id="LSSK01000041">
    <property type="protein sequence ID" value="OMH85835.1"/>
    <property type="molecule type" value="Genomic_DNA"/>
</dbReference>
<dbReference type="AlphaFoldDB" id="A0A1R1PXY3"/>
<keyword evidence="1" id="KW-1133">Transmembrane helix</keyword>
<gene>
    <name evidence="2" type="ORF">AX774_g611</name>
</gene>
<keyword evidence="3" id="KW-1185">Reference proteome</keyword>
<name>A0A1R1PXY3_ZANCU</name>
<evidence type="ECO:0000313" key="3">
    <source>
        <dbReference type="Proteomes" id="UP000188320"/>
    </source>
</evidence>
<dbReference type="Proteomes" id="UP000188320">
    <property type="component" value="Unassembled WGS sequence"/>
</dbReference>
<keyword evidence="1" id="KW-0472">Membrane</keyword>
<reference evidence="3" key="1">
    <citation type="submission" date="2017-01" db="EMBL/GenBank/DDBJ databases">
        <authorList>
            <person name="Wang Y."/>
            <person name="White M."/>
            <person name="Kvist S."/>
            <person name="Moncalvo J.-M."/>
        </authorList>
    </citation>
    <scope>NUCLEOTIDE SEQUENCE [LARGE SCALE GENOMIC DNA]</scope>
    <source>
        <strain evidence="3">COL-18-3</strain>
    </source>
</reference>
<proteinExistence type="predicted"/>
<evidence type="ECO:0000313" key="2">
    <source>
        <dbReference type="EMBL" id="OMH85835.1"/>
    </source>
</evidence>